<evidence type="ECO:0000313" key="1">
    <source>
        <dbReference type="EMBL" id="AFL54237.1"/>
    </source>
</evidence>
<dbReference type="PATRIC" id="fig|1185652.3.peg.5944"/>
<reference evidence="1 2" key="1">
    <citation type="journal article" date="2012" name="J. Bacteriol.">
        <title>Complete genome sequence of the broad-host-range strain Sinorhizobium fredii USDA257.</title>
        <authorList>
            <person name="Schuldes J."/>
            <person name="Rodriguez Orbegoso M."/>
            <person name="Schmeisser C."/>
            <person name="Krishnan H.B."/>
            <person name="Daniel R."/>
            <person name="Streit W.R."/>
        </authorList>
    </citation>
    <scope>NUCLEOTIDE SEQUENCE [LARGE SCALE GENOMIC DNA]</scope>
    <source>
        <strain evidence="1 2">USDA 257</strain>
    </source>
</reference>
<sequence>MARLLQSKIVITSGNFSTLRTFLVHGTGMRLRSRAISVL</sequence>
<dbReference type="STRING" id="1185652.USDA257_c57260"/>
<dbReference type="EMBL" id="CP003563">
    <property type="protein sequence ID" value="AFL54237.1"/>
    <property type="molecule type" value="Genomic_DNA"/>
</dbReference>
<proteinExistence type="predicted"/>
<dbReference type="HOGENOM" id="CLU_3317065_0_0_5"/>
<gene>
    <name evidence="1" type="ORF">USDA257_c57260</name>
</gene>
<dbReference type="AlphaFoldDB" id="I3XED1"/>
<evidence type="ECO:0000313" key="2">
    <source>
        <dbReference type="Proteomes" id="UP000006180"/>
    </source>
</evidence>
<accession>I3XED1</accession>
<name>I3XED1_SINF2</name>
<protein>
    <submittedName>
        <fullName evidence="1">Uncharacterized protein</fullName>
    </submittedName>
</protein>
<dbReference type="Proteomes" id="UP000006180">
    <property type="component" value="Chromosome"/>
</dbReference>
<organism evidence="1 2">
    <name type="scientific">Sinorhizobium fredii (strain USDA 257)</name>
    <dbReference type="NCBI Taxonomy" id="1185652"/>
    <lineage>
        <taxon>Bacteria</taxon>
        <taxon>Pseudomonadati</taxon>
        <taxon>Pseudomonadota</taxon>
        <taxon>Alphaproteobacteria</taxon>
        <taxon>Hyphomicrobiales</taxon>
        <taxon>Rhizobiaceae</taxon>
        <taxon>Sinorhizobium/Ensifer group</taxon>
        <taxon>Sinorhizobium</taxon>
    </lineage>
</organism>
<dbReference type="KEGG" id="sfd:USDA257_c57260"/>